<sequence>MRYVAPSVSSQTLSASQKARSHARDSRREGLARIPEDQSNPKGVLASVVSSRRLRAQATSVDLLGIGPTATNVPRKRTTTAHLMNDSVPFGKVSFCEWYETLTLEKRRTLIMTMIEVCKERGKPSVSNGRGQTSSSDSAPVDPNEIAFQWRVEGDGEDLVLQFSKWYIALNEAEQDTALAYSGLTDGEKVEDLPTEEEVENANQNEQVVVQPLGKVPSFVEGSSSRSTPRDSATDPKSIAAKGKTRRLTREASSEVFAWAQSFVQHKPLVLPNIPITKPTHAPAVAPEKDTITVSQSEYPMVDFPLPKPPRRGYRAKLTRNGTLVLDHRGKPIFEKIPADILYPQKGRAQPN</sequence>
<evidence type="ECO:0000256" key="1">
    <source>
        <dbReference type="SAM" id="MobiDB-lite"/>
    </source>
</evidence>
<dbReference type="GeneID" id="66076718"/>
<evidence type="ECO:0000313" key="2">
    <source>
        <dbReference type="EMBL" id="KAG7094017.1"/>
    </source>
</evidence>
<dbReference type="KEGG" id="more:E1B28_007642"/>
<keyword evidence="3" id="KW-1185">Reference proteome</keyword>
<comment type="caution">
    <text evidence="2">The sequence shown here is derived from an EMBL/GenBank/DDBJ whole genome shotgun (WGS) entry which is preliminary data.</text>
</comment>
<feature type="region of interest" description="Disordered" evidence="1">
    <location>
        <begin position="215"/>
        <end position="246"/>
    </location>
</feature>
<accession>A0A9P7S2A9</accession>
<dbReference type="OrthoDB" id="2922935at2759"/>
<feature type="region of interest" description="Disordered" evidence="1">
    <location>
        <begin position="1"/>
        <end position="43"/>
    </location>
</feature>
<proteinExistence type="predicted"/>
<protein>
    <submittedName>
        <fullName evidence="2">Uncharacterized protein</fullName>
    </submittedName>
</protein>
<feature type="compositionally biased region" description="Polar residues" evidence="1">
    <location>
        <begin position="125"/>
        <end position="138"/>
    </location>
</feature>
<dbReference type="AlphaFoldDB" id="A0A9P7S2A9"/>
<reference evidence="2" key="1">
    <citation type="journal article" date="2021" name="Genome Biol. Evol.">
        <title>The assembled and annotated genome of the fairy-ring fungus Marasmius oreades.</title>
        <authorList>
            <person name="Hiltunen M."/>
            <person name="Ament-Velasquez S.L."/>
            <person name="Johannesson H."/>
        </authorList>
    </citation>
    <scope>NUCLEOTIDE SEQUENCE</scope>
    <source>
        <strain evidence="2">03SP1</strain>
    </source>
</reference>
<dbReference type="Proteomes" id="UP001049176">
    <property type="component" value="Chromosome 4"/>
</dbReference>
<name>A0A9P7S2A9_9AGAR</name>
<feature type="region of interest" description="Disordered" evidence="1">
    <location>
        <begin position="121"/>
        <end position="142"/>
    </location>
</feature>
<feature type="compositionally biased region" description="Basic and acidic residues" evidence="1">
    <location>
        <begin position="22"/>
        <end position="36"/>
    </location>
</feature>
<feature type="compositionally biased region" description="Polar residues" evidence="1">
    <location>
        <begin position="7"/>
        <end position="18"/>
    </location>
</feature>
<organism evidence="2 3">
    <name type="scientific">Marasmius oreades</name>
    <name type="common">fairy-ring Marasmius</name>
    <dbReference type="NCBI Taxonomy" id="181124"/>
    <lineage>
        <taxon>Eukaryota</taxon>
        <taxon>Fungi</taxon>
        <taxon>Dikarya</taxon>
        <taxon>Basidiomycota</taxon>
        <taxon>Agaricomycotina</taxon>
        <taxon>Agaricomycetes</taxon>
        <taxon>Agaricomycetidae</taxon>
        <taxon>Agaricales</taxon>
        <taxon>Marasmiineae</taxon>
        <taxon>Marasmiaceae</taxon>
        <taxon>Marasmius</taxon>
    </lineage>
</organism>
<gene>
    <name evidence="2" type="ORF">E1B28_007642</name>
</gene>
<dbReference type="RefSeq" id="XP_043010487.1">
    <property type="nucleotide sequence ID" value="XM_043152401.1"/>
</dbReference>
<evidence type="ECO:0000313" key="3">
    <source>
        <dbReference type="Proteomes" id="UP001049176"/>
    </source>
</evidence>
<dbReference type="EMBL" id="CM032184">
    <property type="protein sequence ID" value="KAG7094017.1"/>
    <property type="molecule type" value="Genomic_DNA"/>
</dbReference>